<proteinExistence type="inferred from homology"/>
<dbReference type="EMBL" id="OZ020099">
    <property type="protein sequence ID" value="CAK9272436.1"/>
    <property type="molecule type" value="Genomic_DNA"/>
</dbReference>
<comment type="similarity">
    <text evidence="3 11">Belongs to the protoporphyrinogen/coproporphyrinogen oxidase family. Protoporphyrinogen oxidase subfamily.</text>
</comment>
<name>A0ABP0X002_9BRYO</name>
<dbReference type="NCBIfam" id="TIGR00562">
    <property type="entry name" value="proto_IX_ox"/>
    <property type="match status" value="1"/>
</dbReference>
<dbReference type="SUPFAM" id="SSF51905">
    <property type="entry name" value="FAD/NAD(P)-binding domain"/>
    <property type="match status" value="1"/>
</dbReference>
<keyword evidence="5 11" id="KW-0285">Flavoprotein</keyword>
<evidence type="ECO:0000259" key="12">
    <source>
        <dbReference type="Pfam" id="PF01593"/>
    </source>
</evidence>
<dbReference type="InterPro" id="IPR004572">
    <property type="entry name" value="Protoporphyrinogen_oxidase"/>
</dbReference>
<dbReference type="Proteomes" id="UP001497444">
    <property type="component" value="Chromosome 4"/>
</dbReference>
<dbReference type="Gene3D" id="3.90.660.20">
    <property type="entry name" value="Protoporphyrinogen oxidase, mitochondrial, domain 2"/>
    <property type="match status" value="1"/>
</dbReference>
<comment type="cofactor">
    <cofactor evidence="11">
        <name>FAD</name>
        <dbReference type="ChEBI" id="CHEBI:57692"/>
    </cofactor>
    <text evidence="11">Binds 1 FAD per subunit.</text>
</comment>
<keyword evidence="9 11" id="KW-0627">Porphyrin biosynthesis</keyword>
<evidence type="ECO:0000256" key="7">
    <source>
        <dbReference type="ARBA" id="ARBA00023002"/>
    </source>
</evidence>
<sequence>MAETTDPKHRKHSLGSVAVVGAGASGLAAAYRLKAAGVAVTVFETQNAVGGKIQSFSQNGLIWEKGPNTMAENDPEVSFLIDDLQLREQQQFPVLQNKRYIVRNGRPEMLPSNPLAILSTKLLSAQSKARIFLEPFLWKRKPAQPNDSKSLRFCSVANFLGRHFGHEVVDYLVDPFVAGTSGADPDSISVHHSFPDLWALEESYGSLIVGGIKSGIKKKKEAKQKDNKIQDERMQLAASSKRSRGSFSFRGGMQTLAKALAEKVGGESLQLNSVVIGLASNQQGNPLRNNWTVSYLKGGSSKKEQKNFDAVILTTPFHEMQQLGVMKDGQKYPLDYFPEVVYQPMSVLVMAFETDRVKQALEGFGILVPRKEQANGFQTLGTLFSSSMFPDRAPAGQVVFTTFIGGSRNRALAAAPLEELQEVALKDLQRLVGVDGSPVSIKHLYWERAFPQYSLGYSSFLDSLKKMEMELPGLLYAGNHRGGLAVGKALAAGCQAGDQVLSMLEATGGDKIFTMAMAEPQASLAFC</sequence>
<dbReference type="SUPFAM" id="SSF54373">
    <property type="entry name" value="FAD-linked reductases, C-terminal domain"/>
    <property type="match status" value="1"/>
</dbReference>
<evidence type="ECO:0000313" key="14">
    <source>
        <dbReference type="Proteomes" id="UP001497444"/>
    </source>
</evidence>
<evidence type="ECO:0000256" key="9">
    <source>
        <dbReference type="ARBA" id="ARBA00023244"/>
    </source>
</evidence>
<keyword evidence="7 11" id="KW-0560">Oxidoreductase</keyword>
<dbReference type="InterPro" id="IPR036188">
    <property type="entry name" value="FAD/NAD-bd_sf"/>
</dbReference>
<evidence type="ECO:0000256" key="4">
    <source>
        <dbReference type="ARBA" id="ARBA00012867"/>
    </source>
</evidence>
<dbReference type="Gene3D" id="3.50.50.60">
    <property type="entry name" value="FAD/NAD(P)-binding domain"/>
    <property type="match status" value="1"/>
</dbReference>
<comment type="subcellular location">
    <subcellularLocation>
        <location evidence="11">Plastid</location>
        <location evidence="11">Chloroplast</location>
    </subcellularLocation>
</comment>
<dbReference type="PRINTS" id="PR00419">
    <property type="entry name" value="ADXRDTASE"/>
</dbReference>
<evidence type="ECO:0000256" key="11">
    <source>
        <dbReference type="RuleBase" id="RU367069"/>
    </source>
</evidence>
<evidence type="ECO:0000256" key="2">
    <source>
        <dbReference type="ARBA" id="ARBA00005073"/>
    </source>
</evidence>
<protein>
    <recommendedName>
        <fullName evidence="4 11">Protoporphyrinogen oxidase</fullName>
        <ecNumber evidence="4 11">1.3.3.4</ecNumber>
    </recommendedName>
</protein>
<dbReference type="Pfam" id="PF01593">
    <property type="entry name" value="Amino_oxidase"/>
    <property type="match status" value="1"/>
</dbReference>
<accession>A0ABP0X002</accession>
<dbReference type="EC" id="1.3.3.4" evidence="4 11"/>
<feature type="domain" description="Amine oxidase" evidence="12">
    <location>
        <begin position="25"/>
        <end position="501"/>
    </location>
</feature>
<evidence type="ECO:0000256" key="1">
    <source>
        <dbReference type="ARBA" id="ARBA00002600"/>
    </source>
</evidence>
<reference evidence="13" key="1">
    <citation type="submission" date="2024-02" db="EMBL/GenBank/DDBJ databases">
        <authorList>
            <consortium name="ELIXIR-Norway"/>
            <consortium name="Elixir Norway"/>
        </authorList>
    </citation>
    <scope>NUCLEOTIDE SEQUENCE</scope>
</reference>
<evidence type="ECO:0000256" key="3">
    <source>
        <dbReference type="ARBA" id="ARBA00010551"/>
    </source>
</evidence>
<gene>
    <name evidence="13" type="ORF">CSSPJE1EN1_LOCUS17914</name>
</gene>
<dbReference type="InterPro" id="IPR050464">
    <property type="entry name" value="Zeta_carotene_desat/Oxidored"/>
</dbReference>
<keyword evidence="14" id="KW-1185">Reference proteome</keyword>
<keyword evidence="8 11" id="KW-0350">Heme biosynthesis</keyword>
<dbReference type="InterPro" id="IPR002937">
    <property type="entry name" value="Amino_oxidase"/>
</dbReference>
<dbReference type="Gene3D" id="1.10.3110.10">
    <property type="entry name" value="protoporphyrinogen ix oxidase, domain 3"/>
    <property type="match status" value="1"/>
</dbReference>
<comment type="pathway">
    <text evidence="2 11">Porphyrin-containing compound metabolism; protoporphyrin-IX biosynthesis; protoporphyrin-IX from protoporphyrinogen-IX: step 1/1.</text>
</comment>
<comment type="catalytic activity">
    <reaction evidence="10 11">
        <text>protoporphyrinogen IX + 3 O2 = protoporphyrin IX + 3 H2O2</text>
        <dbReference type="Rhea" id="RHEA:25576"/>
        <dbReference type="ChEBI" id="CHEBI:15379"/>
        <dbReference type="ChEBI" id="CHEBI:16240"/>
        <dbReference type="ChEBI" id="CHEBI:57306"/>
        <dbReference type="ChEBI" id="CHEBI:57307"/>
        <dbReference type="EC" id="1.3.3.4"/>
    </reaction>
</comment>
<dbReference type="PANTHER" id="PTHR42923">
    <property type="entry name" value="PROTOPORPHYRINOGEN OXIDASE"/>
    <property type="match status" value="1"/>
</dbReference>
<comment type="function">
    <text evidence="1 11">Catalyzes the 6-electron oxidation of protoporphyrinogen-IX to form protoporphyrin-IX.</text>
</comment>
<evidence type="ECO:0000313" key="13">
    <source>
        <dbReference type="EMBL" id="CAK9272436.1"/>
    </source>
</evidence>
<evidence type="ECO:0000256" key="6">
    <source>
        <dbReference type="ARBA" id="ARBA00022827"/>
    </source>
</evidence>
<evidence type="ECO:0000256" key="10">
    <source>
        <dbReference type="ARBA" id="ARBA00047554"/>
    </source>
</evidence>
<organism evidence="13 14">
    <name type="scientific">Sphagnum jensenii</name>
    <dbReference type="NCBI Taxonomy" id="128206"/>
    <lineage>
        <taxon>Eukaryota</taxon>
        <taxon>Viridiplantae</taxon>
        <taxon>Streptophyta</taxon>
        <taxon>Embryophyta</taxon>
        <taxon>Bryophyta</taxon>
        <taxon>Sphagnophytina</taxon>
        <taxon>Sphagnopsida</taxon>
        <taxon>Sphagnales</taxon>
        <taxon>Sphagnaceae</taxon>
        <taxon>Sphagnum</taxon>
    </lineage>
</organism>
<evidence type="ECO:0000256" key="8">
    <source>
        <dbReference type="ARBA" id="ARBA00023133"/>
    </source>
</evidence>
<dbReference type="PANTHER" id="PTHR42923:SF44">
    <property type="entry name" value="PROTOPORPHYRINOGEN OXIDASE 2, CHLOROPLASTIC_MITOCHONDRIAL"/>
    <property type="match status" value="1"/>
</dbReference>
<evidence type="ECO:0000256" key="5">
    <source>
        <dbReference type="ARBA" id="ARBA00022630"/>
    </source>
</evidence>
<keyword evidence="6 11" id="KW-0274">FAD</keyword>